<gene>
    <name evidence="1" type="ORF">D5086_0000144330</name>
</gene>
<evidence type="ECO:0000313" key="1">
    <source>
        <dbReference type="EMBL" id="TKS04232.1"/>
    </source>
</evidence>
<organism evidence="1">
    <name type="scientific">Populus alba</name>
    <name type="common">White poplar</name>
    <dbReference type="NCBI Taxonomy" id="43335"/>
    <lineage>
        <taxon>Eukaryota</taxon>
        <taxon>Viridiplantae</taxon>
        <taxon>Streptophyta</taxon>
        <taxon>Embryophyta</taxon>
        <taxon>Tracheophyta</taxon>
        <taxon>Spermatophyta</taxon>
        <taxon>Magnoliopsida</taxon>
        <taxon>eudicotyledons</taxon>
        <taxon>Gunneridae</taxon>
        <taxon>Pentapetalae</taxon>
        <taxon>rosids</taxon>
        <taxon>fabids</taxon>
        <taxon>Malpighiales</taxon>
        <taxon>Salicaceae</taxon>
        <taxon>Saliceae</taxon>
        <taxon>Populus</taxon>
    </lineage>
</organism>
<dbReference type="AlphaFoldDB" id="A0A4U5Q3S0"/>
<accession>A0A4U5Q3S0</accession>
<dbReference type="EMBL" id="RCHU01000462">
    <property type="protein sequence ID" value="TKS04232.1"/>
    <property type="molecule type" value="Genomic_DNA"/>
</dbReference>
<sequence>MEYHYVDNLHALVKLRDGCGFELHLGKTRALATEPVHCQPSCKAISQHSALSLSLSLSLSNALQSPYFPGKIPARKHFPEKHARHSRIRQLSSSSLHEYLTTTITDLISKQNWSRLKTRIQNTGPNTLLQQSLDFRS</sequence>
<comment type="caution">
    <text evidence="1">The sequence shown here is derived from an EMBL/GenBank/DDBJ whole genome shotgun (WGS) entry which is preliminary data.</text>
</comment>
<proteinExistence type="predicted"/>
<name>A0A4U5Q3S0_POPAL</name>
<protein>
    <submittedName>
        <fullName evidence="1">Uncharacterized protein</fullName>
    </submittedName>
</protein>
<reference evidence="1" key="1">
    <citation type="submission" date="2018-10" db="EMBL/GenBank/DDBJ databases">
        <title>Population genomic analysis revealed the cold adaptation of white poplar.</title>
        <authorList>
            <person name="Liu Y.-J."/>
        </authorList>
    </citation>
    <scope>NUCLEOTIDE SEQUENCE [LARGE SCALE GENOMIC DNA]</scope>
    <source>
        <strain evidence="1">PAL-ZL1</strain>
    </source>
</reference>